<dbReference type="HOGENOM" id="CLU_2687452_0_0_1"/>
<dbReference type="Proteomes" id="UP000053841">
    <property type="component" value="Unassembled WGS sequence"/>
</dbReference>
<dbReference type="EMBL" id="KI965343">
    <property type="protein sequence ID" value="EUC26602.1"/>
    <property type="molecule type" value="Genomic_DNA"/>
</dbReference>
<evidence type="ECO:0000313" key="2">
    <source>
        <dbReference type="Proteomes" id="UP000053841"/>
    </source>
</evidence>
<gene>
    <name evidence="1" type="ORF">COCCADRAFT_113912</name>
</gene>
<reference evidence="1 2" key="1">
    <citation type="journal article" date="2013" name="PLoS Genet.">
        <title>Comparative genome structure, secondary metabolite, and effector coding capacity across Cochliobolus pathogens.</title>
        <authorList>
            <person name="Condon B.J."/>
            <person name="Leng Y."/>
            <person name="Wu D."/>
            <person name="Bushley K.E."/>
            <person name="Ohm R.A."/>
            <person name="Otillar R."/>
            <person name="Martin J."/>
            <person name="Schackwitz W."/>
            <person name="Grimwood J."/>
            <person name="MohdZainudin N."/>
            <person name="Xue C."/>
            <person name="Wang R."/>
            <person name="Manning V.A."/>
            <person name="Dhillon B."/>
            <person name="Tu Z.J."/>
            <person name="Steffenson B.J."/>
            <person name="Salamov A."/>
            <person name="Sun H."/>
            <person name="Lowry S."/>
            <person name="LaButti K."/>
            <person name="Han J."/>
            <person name="Copeland A."/>
            <person name="Lindquist E."/>
            <person name="Barry K."/>
            <person name="Schmutz J."/>
            <person name="Baker S.E."/>
            <person name="Ciuffetti L.M."/>
            <person name="Grigoriev I.V."/>
            <person name="Zhong S."/>
            <person name="Turgeon B.G."/>
        </authorList>
    </citation>
    <scope>NUCLEOTIDE SEQUENCE [LARGE SCALE GENOMIC DNA]</scope>
    <source>
        <strain evidence="1 2">26-R-13</strain>
    </source>
</reference>
<name>W6XHQ6_COCC2</name>
<keyword evidence="2" id="KW-1185">Reference proteome</keyword>
<proteinExistence type="predicted"/>
<protein>
    <submittedName>
        <fullName evidence="1">Uncharacterized protein</fullName>
    </submittedName>
</protein>
<accession>W6XHQ6</accession>
<dbReference type="KEGG" id="bze:COCCADRAFT_113912"/>
<dbReference type="RefSeq" id="XP_007719094.1">
    <property type="nucleotide sequence ID" value="XM_007720904.1"/>
</dbReference>
<sequence length="74" mass="8197">MFLDYKVFPHRVGHIAPLLQYVTSYNTLIISLIYLDPLVGVSGCVQQCNLVLIKNILNPIGTVVGAGTRLLHYV</sequence>
<organism evidence="1 2">
    <name type="scientific">Cochliobolus carbonum (strain 26-R-13)</name>
    <name type="common">Maize leaf spot fungus</name>
    <name type="synonym">Bipolaris zeicola</name>
    <dbReference type="NCBI Taxonomy" id="930089"/>
    <lineage>
        <taxon>Eukaryota</taxon>
        <taxon>Fungi</taxon>
        <taxon>Dikarya</taxon>
        <taxon>Ascomycota</taxon>
        <taxon>Pezizomycotina</taxon>
        <taxon>Dothideomycetes</taxon>
        <taxon>Pleosporomycetidae</taxon>
        <taxon>Pleosporales</taxon>
        <taxon>Pleosporineae</taxon>
        <taxon>Pleosporaceae</taxon>
        <taxon>Bipolaris</taxon>
    </lineage>
</organism>
<evidence type="ECO:0000313" key="1">
    <source>
        <dbReference type="EMBL" id="EUC26602.1"/>
    </source>
</evidence>
<dbReference type="AlphaFoldDB" id="W6XHQ6"/>
<dbReference type="GeneID" id="19144702"/>